<organism evidence="1 2">
    <name type="scientific">Helicobacter macacae MIT 99-5501</name>
    <dbReference type="NCBI Taxonomy" id="1357400"/>
    <lineage>
        <taxon>Bacteria</taxon>
        <taxon>Pseudomonadati</taxon>
        <taxon>Campylobacterota</taxon>
        <taxon>Epsilonproteobacteria</taxon>
        <taxon>Campylobacterales</taxon>
        <taxon>Helicobacteraceae</taxon>
        <taxon>Helicobacter</taxon>
    </lineage>
</organism>
<evidence type="ECO:0000313" key="2">
    <source>
        <dbReference type="Proteomes" id="UP000018731"/>
    </source>
</evidence>
<dbReference type="STRING" id="1357400.HMPREF2086_00605"/>
<proteinExistence type="predicted"/>
<dbReference type="PATRIC" id="fig|1357400.3.peg.827"/>
<dbReference type="eggNOG" id="ENOG5032UF4">
    <property type="taxonomic scope" value="Bacteria"/>
</dbReference>
<name>V8CE14_9HELI</name>
<comment type="caution">
    <text evidence="1">The sequence shown here is derived from an EMBL/GenBank/DDBJ whole genome shotgun (WGS) entry which is preliminary data.</text>
</comment>
<dbReference type="InterPro" id="IPR049811">
    <property type="entry name" value="MJ1673-like_dom"/>
</dbReference>
<dbReference type="AlphaFoldDB" id="V8CE14"/>
<dbReference type="Proteomes" id="UP000018731">
    <property type="component" value="Unassembled WGS sequence"/>
</dbReference>
<dbReference type="HOGENOM" id="CLU_159273_0_0_7"/>
<evidence type="ECO:0000313" key="1">
    <source>
        <dbReference type="EMBL" id="ETD25265.1"/>
    </source>
</evidence>
<dbReference type="EMBL" id="AZJI01000001">
    <property type="protein sequence ID" value="ETD25265.1"/>
    <property type="molecule type" value="Genomic_DNA"/>
</dbReference>
<protein>
    <recommendedName>
        <fullName evidence="3">CRISPR-associated protein</fullName>
    </recommendedName>
</protein>
<gene>
    <name evidence="1" type="ORF">HMPREF2086_00605</name>
</gene>
<dbReference type="NCBIfam" id="NF040559">
    <property type="entry name" value="CAS_Csx20"/>
    <property type="match status" value="1"/>
</dbReference>
<accession>V8CE14</accession>
<dbReference type="RefSeq" id="WP_023927330.1">
    <property type="nucleotide sequence ID" value="NZ_KI669454.1"/>
</dbReference>
<sequence length="128" mass="14685">MPKTLFILLNHALTDAQKSEAKKRFGIENFVNITNEKWSNIPPELENISEFLSEFALSLKSNAKKGDYLLIQGDFGATYALVRFALNLGITPIYATTKRISLEAIENGIKVIKKSFIHERFREFREFD</sequence>
<reference evidence="1 2" key="1">
    <citation type="journal article" date="2014" name="Genome Announc.">
        <title>Draft genome sequences of six enterohepatic helicobacter species isolated from humans and one from rhesus macaques.</title>
        <authorList>
            <person name="Shen Z."/>
            <person name="Sheh A."/>
            <person name="Young S.K."/>
            <person name="Abouelliel A."/>
            <person name="Ward D.V."/>
            <person name="Earl A.M."/>
            <person name="Fox J.G."/>
        </authorList>
    </citation>
    <scope>NUCLEOTIDE SEQUENCE [LARGE SCALE GENOMIC DNA]</scope>
    <source>
        <strain evidence="1 2">MIT 99-5501</strain>
    </source>
</reference>
<dbReference type="OrthoDB" id="9811802at2"/>
<evidence type="ECO:0008006" key="3">
    <source>
        <dbReference type="Google" id="ProtNLM"/>
    </source>
</evidence>
<keyword evidence="2" id="KW-1185">Reference proteome</keyword>